<dbReference type="STRING" id="1445510.YC6258_04437"/>
<name>A0A0C5W1A7_9GAMM</name>
<reference evidence="1 2" key="1">
    <citation type="submission" date="2014-01" db="EMBL/GenBank/DDBJ databases">
        <title>Full genme sequencing of cellulolytic bacterium Gynuella sunshinyii YC6258T gen. nov., sp. nov.</title>
        <authorList>
            <person name="Khan H."/>
            <person name="Chung E.J."/>
            <person name="Chung Y.R."/>
        </authorList>
    </citation>
    <scope>NUCLEOTIDE SEQUENCE [LARGE SCALE GENOMIC DNA]</scope>
    <source>
        <strain evidence="1 2">YC6258</strain>
    </source>
</reference>
<dbReference type="EMBL" id="CP007142">
    <property type="protein sequence ID" value="AJQ96469.1"/>
    <property type="molecule type" value="Genomic_DNA"/>
</dbReference>
<proteinExistence type="predicted"/>
<organism evidence="1 2">
    <name type="scientific">Gynuella sunshinyii YC6258</name>
    <dbReference type="NCBI Taxonomy" id="1445510"/>
    <lineage>
        <taxon>Bacteria</taxon>
        <taxon>Pseudomonadati</taxon>
        <taxon>Pseudomonadota</taxon>
        <taxon>Gammaproteobacteria</taxon>
        <taxon>Oceanospirillales</taxon>
        <taxon>Saccharospirillaceae</taxon>
        <taxon>Gynuella</taxon>
    </lineage>
</organism>
<keyword evidence="2" id="KW-1185">Reference proteome</keyword>
<evidence type="ECO:0000313" key="2">
    <source>
        <dbReference type="Proteomes" id="UP000032266"/>
    </source>
</evidence>
<sequence length="109" mass="12917">MSWSDSEISLEFDAENLRQLLLQGQKGTQSNYCHFQIVRWCGLLVQYLRQQDNLHPLIDIADDVVVQWELHLATNYTVTQMDKFSQSDLVLPKQHFSHWLKLLDRHNHV</sequence>
<gene>
    <name evidence="1" type="ORF">YC6258_04437</name>
</gene>
<evidence type="ECO:0000313" key="1">
    <source>
        <dbReference type="EMBL" id="AJQ96469.1"/>
    </source>
</evidence>
<protein>
    <submittedName>
        <fullName evidence="1">Uncharacterized protein</fullName>
    </submittedName>
</protein>
<dbReference type="AlphaFoldDB" id="A0A0C5W1A7"/>
<dbReference type="KEGG" id="gsn:YC6258_04437"/>
<dbReference type="Proteomes" id="UP000032266">
    <property type="component" value="Chromosome"/>
</dbReference>
<accession>A0A0C5W1A7</accession>
<dbReference type="HOGENOM" id="CLU_2180138_0_0_6"/>
<dbReference type="OrthoDB" id="6401746at2"/>
<dbReference type="RefSeq" id="WP_044618469.1">
    <property type="nucleotide sequence ID" value="NZ_CP007142.1"/>
</dbReference>